<dbReference type="PROSITE" id="PS51294">
    <property type="entry name" value="HTH_MYB"/>
    <property type="match status" value="2"/>
</dbReference>
<evidence type="ECO:0000256" key="2">
    <source>
        <dbReference type="ARBA" id="ARBA00022737"/>
    </source>
</evidence>
<accession>A0ABP0Z544</accession>
<keyword evidence="4" id="KW-0238">DNA-binding</keyword>
<keyword evidence="10" id="KW-1185">Reference proteome</keyword>
<dbReference type="InterPro" id="IPR017930">
    <property type="entry name" value="Myb_dom"/>
</dbReference>
<dbReference type="InterPro" id="IPR001005">
    <property type="entry name" value="SANT/Myb"/>
</dbReference>
<dbReference type="PROSITE" id="PS50090">
    <property type="entry name" value="MYB_LIKE"/>
    <property type="match status" value="2"/>
</dbReference>
<evidence type="ECO:0000256" key="5">
    <source>
        <dbReference type="ARBA" id="ARBA00023163"/>
    </source>
</evidence>
<evidence type="ECO:0000313" key="10">
    <source>
        <dbReference type="Proteomes" id="UP001642487"/>
    </source>
</evidence>
<dbReference type="PANTHER" id="PTHR48000:SF46">
    <property type="entry name" value="TRANSCRIPTION FACTOR MYB36"/>
    <property type="match status" value="1"/>
</dbReference>
<feature type="domain" description="HTH myb-type" evidence="8">
    <location>
        <begin position="67"/>
        <end position="117"/>
    </location>
</feature>
<evidence type="ECO:0000259" key="7">
    <source>
        <dbReference type="PROSITE" id="PS50090"/>
    </source>
</evidence>
<evidence type="ECO:0000259" key="8">
    <source>
        <dbReference type="PROSITE" id="PS51294"/>
    </source>
</evidence>
<proteinExistence type="predicted"/>
<reference evidence="9 10" key="1">
    <citation type="submission" date="2024-03" db="EMBL/GenBank/DDBJ databases">
        <authorList>
            <person name="Gkanogiannis A."/>
            <person name="Becerra Lopez-Lavalle L."/>
        </authorList>
    </citation>
    <scope>NUCLEOTIDE SEQUENCE [LARGE SCALE GENOMIC DNA]</scope>
</reference>
<organism evidence="9 10">
    <name type="scientific">Citrullus colocynthis</name>
    <name type="common">colocynth</name>
    <dbReference type="NCBI Taxonomy" id="252529"/>
    <lineage>
        <taxon>Eukaryota</taxon>
        <taxon>Viridiplantae</taxon>
        <taxon>Streptophyta</taxon>
        <taxon>Embryophyta</taxon>
        <taxon>Tracheophyta</taxon>
        <taxon>Spermatophyta</taxon>
        <taxon>Magnoliopsida</taxon>
        <taxon>eudicotyledons</taxon>
        <taxon>Gunneridae</taxon>
        <taxon>Pentapetalae</taxon>
        <taxon>rosids</taxon>
        <taxon>fabids</taxon>
        <taxon>Cucurbitales</taxon>
        <taxon>Cucurbitaceae</taxon>
        <taxon>Benincaseae</taxon>
        <taxon>Citrullus</taxon>
    </lineage>
</organism>
<sequence>MGRAPCCDKEKVKKGPWSPEEDEKLKAYIQLHGTAGNWIALPHKIGLKRCGKSCRLRWLNYLRPNIKHGGFSEEEDKIICSLFISIGSRWSIIAAQLPGRTDNDVKNYWNTKLKKKLLGTRKQYFSNNKLSSHSNSTDTAQALTNSAIEKLQLQMQLQALQSSFSFNNVSTLWPPMCIEEVKVAQTAQPPNENGVATPLLEGCAVNCTSIITGKSPVGSGPTELEDGGGREVECVKEMDGSSKESLYWWSNDIDAKSAVATKLWDTASVDLQFEGIFKDFQQLGYSL</sequence>
<evidence type="ECO:0000256" key="4">
    <source>
        <dbReference type="ARBA" id="ARBA00023125"/>
    </source>
</evidence>
<dbReference type="InterPro" id="IPR009057">
    <property type="entry name" value="Homeodomain-like_sf"/>
</dbReference>
<keyword evidence="3" id="KW-0805">Transcription regulation</keyword>
<feature type="domain" description="Myb-like" evidence="7">
    <location>
        <begin position="63"/>
        <end position="113"/>
    </location>
</feature>
<keyword evidence="2" id="KW-0677">Repeat</keyword>
<dbReference type="PANTHER" id="PTHR48000">
    <property type="entry name" value="OS09G0431300 PROTEIN"/>
    <property type="match status" value="1"/>
</dbReference>
<keyword evidence="6" id="KW-0539">Nucleus</keyword>
<keyword evidence="5" id="KW-0804">Transcription</keyword>
<evidence type="ECO:0000256" key="3">
    <source>
        <dbReference type="ARBA" id="ARBA00023015"/>
    </source>
</evidence>
<dbReference type="Proteomes" id="UP001642487">
    <property type="component" value="Chromosome 7"/>
</dbReference>
<comment type="subcellular location">
    <subcellularLocation>
        <location evidence="1">Nucleus</location>
    </subcellularLocation>
</comment>
<dbReference type="Pfam" id="PF00249">
    <property type="entry name" value="Myb_DNA-binding"/>
    <property type="match status" value="2"/>
</dbReference>
<dbReference type="SMART" id="SM00717">
    <property type="entry name" value="SANT"/>
    <property type="match status" value="2"/>
</dbReference>
<feature type="domain" description="Myb-like" evidence="7">
    <location>
        <begin position="9"/>
        <end position="62"/>
    </location>
</feature>
<evidence type="ECO:0000313" key="9">
    <source>
        <dbReference type="EMBL" id="CAK9325762.1"/>
    </source>
</evidence>
<evidence type="ECO:0000256" key="1">
    <source>
        <dbReference type="ARBA" id="ARBA00004123"/>
    </source>
</evidence>
<dbReference type="CDD" id="cd00167">
    <property type="entry name" value="SANT"/>
    <property type="match status" value="2"/>
</dbReference>
<gene>
    <name evidence="9" type="ORF">CITCOLO1_LOCUS18032</name>
</gene>
<name>A0ABP0Z544_9ROSI</name>
<dbReference type="SUPFAM" id="SSF46689">
    <property type="entry name" value="Homeodomain-like"/>
    <property type="match status" value="1"/>
</dbReference>
<feature type="domain" description="HTH myb-type" evidence="8">
    <location>
        <begin position="9"/>
        <end position="66"/>
    </location>
</feature>
<protein>
    <submittedName>
        <fullName evidence="9">Uncharacterized protein</fullName>
    </submittedName>
</protein>
<dbReference type="EMBL" id="OZ021741">
    <property type="protein sequence ID" value="CAK9325762.1"/>
    <property type="molecule type" value="Genomic_DNA"/>
</dbReference>
<evidence type="ECO:0000256" key="6">
    <source>
        <dbReference type="ARBA" id="ARBA00023242"/>
    </source>
</evidence>
<dbReference type="Gene3D" id="1.10.10.60">
    <property type="entry name" value="Homeodomain-like"/>
    <property type="match status" value="2"/>
</dbReference>